<protein>
    <recommendedName>
        <fullName evidence="3">Phytanoyl-CoA dioxygenase</fullName>
    </recommendedName>
</protein>
<reference evidence="2" key="1">
    <citation type="submission" date="2021-01" db="EMBL/GenBank/DDBJ databases">
        <authorList>
            <person name="Corre E."/>
            <person name="Pelletier E."/>
            <person name="Niang G."/>
            <person name="Scheremetjew M."/>
            <person name="Finn R."/>
            <person name="Kale V."/>
            <person name="Holt S."/>
            <person name="Cochrane G."/>
            <person name="Meng A."/>
            <person name="Brown T."/>
            <person name="Cohen L."/>
        </authorList>
    </citation>
    <scope>NUCLEOTIDE SEQUENCE</scope>
    <source>
        <strain evidence="2">OF101</strain>
    </source>
</reference>
<sequence>MLIRGLCCGILVVILSLIASRKCLDMLPKKVRDHFSLVVPEPPWLEDAIRKQQAPRLSAGDLKALKDDGVVFVRGLLKGDHLMAELRRRMWLHADMPFQHTDINQKTWLWNGAVRALLRDGPLGDLLQQAFGQEGGAITINEAPIWGYNGRRFPALPNPWHTDARFPGGNLYSIWLVLTSGPVALEFLRGSHVAREEIEEACARPVLGGKAGFKRHDSECVHRFFSVLEKNFSMEGSSLLSEPLKAGDAFLFSGDVLHRGMLQQYSRIALSLRAGWLQGRLPGCNWEHPQIHPSNIDMKHDFDCSPWVLLPGFPRWSPRLSAGSVGASFLRLLERS</sequence>
<gene>
    <name evidence="2" type="ORF">ACAT0790_LOCUS28329</name>
</gene>
<name>A0A7S1QNE0_ALECA</name>
<dbReference type="AlphaFoldDB" id="A0A7S1QNE0"/>
<evidence type="ECO:0000256" key="1">
    <source>
        <dbReference type="SAM" id="SignalP"/>
    </source>
</evidence>
<evidence type="ECO:0000313" key="2">
    <source>
        <dbReference type="EMBL" id="CAD9143868.1"/>
    </source>
</evidence>
<keyword evidence="1" id="KW-0732">Signal</keyword>
<accession>A0A7S1QNE0</accession>
<dbReference type="EMBL" id="HBGE01046927">
    <property type="protein sequence ID" value="CAD9143868.1"/>
    <property type="molecule type" value="Transcribed_RNA"/>
</dbReference>
<dbReference type="SUPFAM" id="SSF51197">
    <property type="entry name" value="Clavaminate synthase-like"/>
    <property type="match status" value="1"/>
</dbReference>
<feature type="chain" id="PRO_5030538391" description="Phytanoyl-CoA dioxygenase" evidence="1">
    <location>
        <begin position="24"/>
        <end position="336"/>
    </location>
</feature>
<feature type="signal peptide" evidence="1">
    <location>
        <begin position="1"/>
        <end position="23"/>
    </location>
</feature>
<proteinExistence type="predicted"/>
<dbReference type="Gene3D" id="2.60.120.620">
    <property type="entry name" value="q2cbj1_9rhob like domain"/>
    <property type="match status" value="1"/>
</dbReference>
<organism evidence="2">
    <name type="scientific">Alexandrium catenella</name>
    <name type="common">Red tide dinoflagellate</name>
    <name type="synonym">Gonyaulax catenella</name>
    <dbReference type="NCBI Taxonomy" id="2925"/>
    <lineage>
        <taxon>Eukaryota</taxon>
        <taxon>Sar</taxon>
        <taxon>Alveolata</taxon>
        <taxon>Dinophyceae</taxon>
        <taxon>Gonyaulacales</taxon>
        <taxon>Pyrocystaceae</taxon>
        <taxon>Alexandrium</taxon>
    </lineage>
</organism>
<evidence type="ECO:0008006" key="3">
    <source>
        <dbReference type="Google" id="ProtNLM"/>
    </source>
</evidence>